<evidence type="ECO:0000313" key="6">
    <source>
        <dbReference type="EMBL" id="UOE44895.1"/>
    </source>
</evidence>
<sequence length="462" mass="48451">MPHQVRVRRLGGWVDPEQAFLRVGRAAPRAIWLDGGCDAVTGRSVIAIGRADSPFVTADAGDGDALLAALRAGLDGAAAARADGRVTALGWLGWFGYEWGAARLGVPVATTSTPDAAFLFADRAIVFDHARREVELEWIDGAGAADWVGETSGLLSGATRTAGASGASEPSAPSGPSGATDAPAPRWRHAPDAYAARIQACRAAIVRGDAYQLCLTNRIEVDAHPDPLEAYLRLRRLSPAHHGGFVRFDDVALLSASPEQFLLVDRSGLVTTRPMKGTRPRGADEASDRALRAELLASDKERAENLMIVDLMRNDLGRIAELGTVSVPELHVVEEYPQVHQLVSTVTARLRAGATALDAVAAAFPAGSMTGAPKLSAMTILHELEQGPRGIYSGAFGTLAVDGSADLAMVIRSIVLAPDGASIGTGGGITALSDADEEVEETRVKARALLEALLGRRSATIE</sequence>
<keyword evidence="7" id="KW-1185">Reference proteome</keyword>
<accession>A0ABY4C0E7</accession>
<evidence type="ECO:0000256" key="3">
    <source>
        <dbReference type="SAM" id="MobiDB-lite"/>
    </source>
</evidence>
<organism evidence="6 7">
    <name type="scientific">Agromyces larvae</name>
    <dbReference type="NCBI Taxonomy" id="2929802"/>
    <lineage>
        <taxon>Bacteria</taxon>
        <taxon>Bacillati</taxon>
        <taxon>Actinomycetota</taxon>
        <taxon>Actinomycetes</taxon>
        <taxon>Micrococcales</taxon>
        <taxon>Microbacteriaceae</taxon>
        <taxon>Agromyces</taxon>
    </lineage>
</organism>
<dbReference type="SUPFAM" id="SSF56322">
    <property type="entry name" value="ADC synthase"/>
    <property type="match status" value="1"/>
</dbReference>
<keyword evidence="6" id="KW-0032">Aminotransferase</keyword>
<evidence type="ECO:0000256" key="2">
    <source>
        <dbReference type="ARBA" id="ARBA00022679"/>
    </source>
</evidence>
<feature type="domain" description="Chorismate-utilising enzyme C-terminal" evidence="4">
    <location>
        <begin position="192"/>
        <end position="445"/>
    </location>
</feature>
<dbReference type="Pfam" id="PF04715">
    <property type="entry name" value="Anth_synt_I_N"/>
    <property type="match status" value="1"/>
</dbReference>
<feature type="domain" description="Anthranilate synthase component I N-terminal" evidence="5">
    <location>
        <begin position="66"/>
        <end position="135"/>
    </location>
</feature>
<dbReference type="InterPro" id="IPR005802">
    <property type="entry name" value="ADC_synth_comp_1"/>
</dbReference>
<name>A0ABY4C0E7_9MICO</name>
<dbReference type="PRINTS" id="PR00095">
    <property type="entry name" value="ANTSNTHASEI"/>
</dbReference>
<dbReference type="InterPro" id="IPR015890">
    <property type="entry name" value="Chorismate_C"/>
</dbReference>
<proteinExistence type="predicted"/>
<dbReference type="PANTHER" id="PTHR11236">
    <property type="entry name" value="AMINOBENZOATE/ANTHRANILATE SYNTHASE"/>
    <property type="match status" value="1"/>
</dbReference>
<dbReference type="InterPro" id="IPR019999">
    <property type="entry name" value="Anth_synth_I-like"/>
</dbReference>
<protein>
    <recommendedName>
        <fullName evidence="1">aminodeoxychorismate synthase</fullName>
        <ecNumber evidence="1">2.6.1.85</ecNumber>
    </recommendedName>
</protein>
<dbReference type="PANTHER" id="PTHR11236:SF18">
    <property type="entry name" value="AMINODEOXYCHORISMATE SYNTHASE"/>
    <property type="match status" value="1"/>
</dbReference>
<dbReference type="EC" id="2.6.1.85" evidence="1"/>
<dbReference type="NCBIfam" id="TIGR00553">
    <property type="entry name" value="pabB"/>
    <property type="match status" value="1"/>
</dbReference>
<evidence type="ECO:0000259" key="5">
    <source>
        <dbReference type="Pfam" id="PF04715"/>
    </source>
</evidence>
<keyword evidence="2 6" id="KW-0808">Transferase</keyword>
<dbReference type="Proteomes" id="UP000832097">
    <property type="component" value="Chromosome"/>
</dbReference>
<dbReference type="RefSeq" id="WP_243557050.1">
    <property type="nucleotide sequence ID" value="NZ_CP094528.1"/>
</dbReference>
<reference evidence="6 7" key="1">
    <citation type="submission" date="2022-03" db="EMBL/GenBank/DDBJ databases">
        <title>Mucilaginibacter sp. isolated from the gut of Protaetia brevitarsis seulensis larvae.</title>
        <authorList>
            <person name="Won M."/>
            <person name="Kim S.-J."/>
            <person name="Kwon S.-W."/>
        </authorList>
    </citation>
    <scope>NUCLEOTIDE SEQUENCE [LARGE SCALE GENOMIC DNA]</scope>
    <source>
        <strain evidence="6 7">CFWR-12</strain>
    </source>
</reference>
<dbReference type="GO" id="GO:0046820">
    <property type="term" value="F:4-amino-4-deoxychorismate synthase activity"/>
    <property type="evidence" value="ECO:0007669"/>
    <property type="project" value="UniProtKB-EC"/>
</dbReference>
<dbReference type="Pfam" id="PF00425">
    <property type="entry name" value="Chorismate_bind"/>
    <property type="match status" value="1"/>
</dbReference>
<dbReference type="EMBL" id="CP094528">
    <property type="protein sequence ID" value="UOE44895.1"/>
    <property type="molecule type" value="Genomic_DNA"/>
</dbReference>
<evidence type="ECO:0000256" key="1">
    <source>
        <dbReference type="ARBA" id="ARBA00013139"/>
    </source>
</evidence>
<dbReference type="InterPro" id="IPR006805">
    <property type="entry name" value="Anth_synth_I_N"/>
</dbReference>
<dbReference type="InterPro" id="IPR005801">
    <property type="entry name" value="ADC_synthase"/>
</dbReference>
<evidence type="ECO:0000313" key="7">
    <source>
        <dbReference type="Proteomes" id="UP000832097"/>
    </source>
</evidence>
<dbReference type="Gene3D" id="3.60.120.10">
    <property type="entry name" value="Anthranilate synthase"/>
    <property type="match status" value="1"/>
</dbReference>
<feature type="compositionally biased region" description="Low complexity" evidence="3">
    <location>
        <begin position="158"/>
        <end position="185"/>
    </location>
</feature>
<feature type="region of interest" description="Disordered" evidence="3">
    <location>
        <begin position="158"/>
        <end position="186"/>
    </location>
</feature>
<gene>
    <name evidence="6" type="primary">pabB</name>
    <name evidence="6" type="ORF">MTO99_03695</name>
</gene>
<evidence type="ECO:0000259" key="4">
    <source>
        <dbReference type="Pfam" id="PF00425"/>
    </source>
</evidence>